<dbReference type="SUPFAM" id="SSF56672">
    <property type="entry name" value="DNA/RNA polymerases"/>
    <property type="match status" value="1"/>
</dbReference>
<comment type="caution">
    <text evidence="3">The sequence shown here is derived from an EMBL/GenBank/DDBJ whole genome shotgun (WGS) entry which is preliminary data.</text>
</comment>
<gene>
    <name evidence="3" type="primary">RE1_1650</name>
    <name evidence="3" type="ORF">CK203_019227</name>
</gene>
<dbReference type="Pfam" id="PF03732">
    <property type="entry name" value="Retrotrans_gag"/>
    <property type="match status" value="1"/>
</dbReference>
<dbReference type="InterPro" id="IPR001584">
    <property type="entry name" value="Integrase_cat-core"/>
</dbReference>
<evidence type="ECO:0000313" key="3">
    <source>
        <dbReference type="EMBL" id="RVX04937.1"/>
    </source>
</evidence>
<sequence>MAKSEIPTNFSKADLSNPYFTHHSDHPGLVLISKSLNGDNYSAWKRAMILALNSKNKLDFVNGSIKAPSEEIDPEGYATWSRCNDMVHSWIVNTLNPEIADSVIYYSTAHEVWEDLCERFSQSNAPRIFEIQRDIACLRQEQLSVSAYYTKLKGLWDELASYNAAAHGTQQDQQKLMQFLMGLNESYSAIRGQILLMNPLPSVRQAYSSISQEEKQRLLTSTNAAAESAASAAMVVRSNGKSSTTWKDGIDRSNTRRMEPTNRPSGSQNFRENRSSQGQDGRPFFDQDRRRMGSGRGRPQCSYCGDMGHWVQKCFQLHGYPPDHPKARMNLGSNSNRNKSFSAANQVSEADEGKPAVALSEAQLKQLLSLLNNQDENSSSKVNAVTKPGLSKVASRNWIIDSGATDHITSSSKLLHKDKNCSLPPVLLPSGEKANIVTKGTLPLNSVYYLHDVLSVPTFKDLATRRTIGLGKQRDGLYYLVALATEKSLTNHSSSTNQPACNLAISSTDLWHSRLGHSNNACPICPLAKQSRLPFDNGVIFQHSCVYMPQQNGVVERKHRHILQVARALKFHAQVPTQFWGECALTAVHIINRLPSPILSFKTPFELLYSKPPSYSHLRVFGCLAYATNVHTSHKFDYRAMHPSSSVILLPNSTLPLLTHNSGPIPLVAHDISSFFDSTSHALSPLLSNHTSTPSPTTKNDDFSSPSRPSELIIEPSSHIDPNPSPSPSTTLVSHSPGPPFASISSAPPAETPIFSPKTHSPKPATLLRRSSRHIAPPIKLHDYVCSHVSSNQSSSLIPGPTKGTRYPLANYVSYHRYKPAYKSFVAQHSAVIEPRSYSEAAAHPEWQKAMRSELQALQANGTWSLTPLPAGKTPIGCRWVYKIKHRSDGSIERYKARLVAKGFTQLEARGWSIHQMDVNNAFLHGDLHEEIYMSPPLGLRRQGEENLVCRLHKSLYGLKQASRQWFAKFSEAIQSAGYAQSRADYSLFTRKQGKSFTALLIYVDDILITGNDPVSIATTKKILHSHFHLKDLGDLKYFLGIEVSASKNGIFISQRKYALEIIEDAGLLGTAPIDTPMERGLKLSDKSDLLKDQGRYRRLVGRLIYLTVSRPDITYAVHVLSRFMYQPRKAHMEATFRVVRYLKNAPGQGLFFSSNNDFRLRAYCDSDWAGCPLTRRSTTGYCVFLGPSLISWRSKRQKTVSLSSAEAEYRAMTGACCELTWLRYLLKDLGVLHKEPALLYCDNKAALHIAANPVFHERTRHIEMDCHYIRDKIQDGSIITRHVSSAHQLADILTKPLGKEFFAPMIRKLGVQDIHSPT</sequence>
<dbReference type="SUPFAM" id="SSF53098">
    <property type="entry name" value="Ribonuclease H-like"/>
    <property type="match status" value="1"/>
</dbReference>
<name>A0A438J7L6_VITVI</name>
<dbReference type="InterPro" id="IPR012337">
    <property type="entry name" value="RNaseH-like_sf"/>
</dbReference>
<protein>
    <submittedName>
        <fullName evidence="3">Retrovirus-related Pol polyprotein from transposon RE1</fullName>
    </submittedName>
</protein>
<evidence type="ECO:0000313" key="4">
    <source>
        <dbReference type="Proteomes" id="UP000288805"/>
    </source>
</evidence>
<dbReference type="GO" id="GO:0008270">
    <property type="term" value="F:zinc ion binding"/>
    <property type="evidence" value="ECO:0007669"/>
    <property type="project" value="InterPro"/>
</dbReference>
<accession>A0A438J7L6</accession>
<dbReference type="InterPro" id="IPR029472">
    <property type="entry name" value="Copia-like_N"/>
</dbReference>
<feature type="region of interest" description="Disordered" evidence="1">
    <location>
        <begin position="687"/>
        <end position="765"/>
    </location>
</feature>
<evidence type="ECO:0000259" key="2">
    <source>
        <dbReference type="PROSITE" id="PS50994"/>
    </source>
</evidence>
<dbReference type="PROSITE" id="PS50994">
    <property type="entry name" value="INTEGRASE"/>
    <property type="match status" value="1"/>
</dbReference>
<dbReference type="Gene3D" id="3.30.420.10">
    <property type="entry name" value="Ribonuclease H-like superfamily/Ribonuclease H"/>
    <property type="match status" value="1"/>
</dbReference>
<dbReference type="Pfam" id="PF14244">
    <property type="entry name" value="Retrotran_gag_3"/>
    <property type="match status" value="1"/>
</dbReference>
<proteinExistence type="predicted"/>
<organism evidence="3 4">
    <name type="scientific">Vitis vinifera</name>
    <name type="common">Grape</name>
    <dbReference type="NCBI Taxonomy" id="29760"/>
    <lineage>
        <taxon>Eukaryota</taxon>
        <taxon>Viridiplantae</taxon>
        <taxon>Streptophyta</taxon>
        <taxon>Embryophyta</taxon>
        <taxon>Tracheophyta</taxon>
        <taxon>Spermatophyta</taxon>
        <taxon>Magnoliopsida</taxon>
        <taxon>eudicotyledons</taxon>
        <taxon>Gunneridae</taxon>
        <taxon>Pentapetalae</taxon>
        <taxon>rosids</taxon>
        <taxon>Vitales</taxon>
        <taxon>Vitaceae</taxon>
        <taxon>Viteae</taxon>
        <taxon>Vitis</taxon>
    </lineage>
</organism>
<dbReference type="GO" id="GO:0004190">
    <property type="term" value="F:aspartic-type endopeptidase activity"/>
    <property type="evidence" value="ECO:0007669"/>
    <property type="project" value="UniProtKB-KW"/>
</dbReference>
<feature type="compositionally biased region" description="Basic and acidic residues" evidence="1">
    <location>
        <begin position="248"/>
        <end position="260"/>
    </location>
</feature>
<dbReference type="InterPro" id="IPR043502">
    <property type="entry name" value="DNA/RNA_pol_sf"/>
</dbReference>
<dbReference type="PANTHER" id="PTHR11439:SF470">
    <property type="entry name" value="CYSTEINE-RICH RLK (RECEPTOR-LIKE PROTEIN KINASE) 8"/>
    <property type="match status" value="1"/>
</dbReference>
<dbReference type="GO" id="GO:0003676">
    <property type="term" value="F:nucleic acid binding"/>
    <property type="evidence" value="ECO:0007669"/>
    <property type="project" value="InterPro"/>
</dbReference>
<dbReference type="CDD" id="cd09272">
    <property type="entry name" value="RNase_HI_RT_Ty1"/>
    <property type="match status" value="1"/>
</dbReference>
<dbReference type="EMBL" id="QGNW01000058">
    <property type="protein sequence ID" value="RVX04937.1"/>
    <property type="molecule type" value="Genomic_DNA"/>
</dbReference>
<dbReference type="PANTHER" id="PTHR11439">
    <property type="entry name" value="GAG-POL-RELATED RETROTRANSPOSON"/>
    <property type="match status" value="1"/>
</dbReference>
<dbReference type="InterPro" id="IPR036397">
    <property type="entry name" value="RNaseH_sf"/>
</dbReference>
<dbReference type="GO" id="GO:0015074">
    <property type="term" value="P:DNA integration"/>
    <property type="evidence" value="ECO:0007669"/>
    <property type="project" value="InterPro"/>
</dbReference>
<dbReference type="InterPro" id="IPR005162">
    <property type="entry name" value="Retrotrans_gag_dom"/>
</dbReference>
<dbReference type="InterPro" id="IPR013103">
    <property type="entry name" value="RVT_2"/>
</dbReference>
<feature type="region of interest" description="Disordered" evidence="1">
    <location>
        <begin position="235"/>
        <end position="299"/>
    </location>
</feature>
<dbReference type="InterPro" id="IPR036875">
    <property type="entry name" value="Znf_CCHC_sf"/>
</dbReference>
<reference evidence="3 4" key="1">
    <citation type="journal article" date="2018" name="PLoS Genet.">
        <title>Population sequencing reveals clonal diversity and ancestral inbreeding in the grapevine cultivar Chardonnay.</title>
        <authorList>
            <person name="Roach M.J."/>
            <person name="Johnson D.L."/>
            <person name="Bohlmann J."/>
            <person name="van Vuuren H.J."/>
            <person name="Jones S.J."/>
            <person name="Pretorius I.S."/>
            <person name="Schmidt S.A."/>
            <person name="Borneman A.R."/>
        </authorList>
    </citation>
    <scope>NUCLEOTIDE SEQUENCE [LARGE SCALE GENOMIC DNA]</scope>
    <source>
        <strain evidence="4">cv. Chardonnay</strain>
        <tissue evidence="3">Leaf</tissue>
    </source>
</reference>
<feature type="domain" description="Integrase catalytic" evidence="2">
    <location>
        <begin position="439"/>
        <end position="612"/>
    </location>
</feature>
<dbReference type="Proteomes" id="UP000288805">
    <property type="component" value="Unassembled WGS sequence"/>
</dbReference>
<dbReference type="SUPFAM" id="SSF57756">
    <property type="entry name" value="Retrovirus zinc finger-like domains"/>
    <property type="match status" value="1"/>
</dbReference>
<dbReference type="Pfam" id="PF07727">
    <property type="entry name" value="RVT_2"/>
    <property type="match status" value="2"/>
</dbReference>
<feature type="compositionally biased region" description="Polar residues" evidence="1">
    <location>
        <begin position="687"/>
        <end position="708"/>
    </location>
</feature>
<evidence type="ECO:0000256" key="1">
    <source>
        <dbReference type="SAM" id="MobiDB-lite"/>
    </source>
</evidence>
<feature type="compositionally biased region" description="Polar residues" evidence="1">
    <location>
        <begin position="262"/>
        <end position="279"/>
    </location>
</feature>